<evidence type="ECO:0000259" key="10">
    <source>
        <dbReference type="Pfam" id="PF13677"/>
    </source>
</evidence>
<keyword evidence="4 8" id="KW-0812">Transmembrane</keyword>
<dbReference type="PANTHER" id="PTHR30329">
    <property type="entry name" value="STATOR ELEMENT OF FLAGELLAR MOTOR COMPLEX"/>
    <property type="match status" value="1"/>
</dbReference>
<dbReference type="AlphaFoldDB" id="A0A842HG74"/>
<evidence type="ECO:0000313" key="12">
    <source>
        <dbReference type="Proteomes" id="UP000546464"/>
    </source>
</evidence>
<accession>A0A842HG74</accession>
<dbReference type="Gene3D" id="3.30.1330.60">
    <property type="entry name" value="OmpA-like domain"/>
    <property type="match status" value="1"/>
</dbReference>
<evidence type="ECO:0000256" key="4">
    <source>
        <dbReference type="ARBA" id="ARBA00022692"/>
    </source>
</evidence>
<dbReference type="PANTHER" id="PTHR30329:SF21">
    <property type="entry name" value="LIPOPROTEIN YIAD-RELATED"/>
    <property type="match status" value="1"/>
</dbReference>
<evidence type="ECO:0000256" key="7">
    <source>
        <dbReference type="SAM" id="MobiDB-lite"/>
    </source>
</evidence>
<evidence type="ECO:0000256" key="8">
    <source>
        <dbReference type="SAM" id="Phobius"/>
    </source>
</evidence>
<evidence type="ECO:0000256" key="2">
    <source>
        <dbReference type="ARBA" id="ARBA00008914"/>
    </source>
</evidence>
<reference evidence="11 12" key="1">
    <citation type="submission" date="2020-07" db="EMBL/GenBank/DDBJ databases">
        <authorList>
            <person name="Feng X."/>
        </authorList>
    </citation>
    <scope>NUCLEOTIDE SEQUENCE [LARGE SCALE GENOMIC DNA]</scope>
    <source>
        <strain evidence="11 12">JCM31066</strain>
    </source>
</reference>
<comment type="caution">
    <text evidence="11">The sequence shown here is derived from an EMBL/GenBank/DDBJ whole genome shotgun (WGS) entry which is preliminary data.</text>
</comment>
<dbReference type="GO" id="GO:0005886">
    <property type="term" value="C:plasma membrane"/>
    <property type="evidence" value="ECO:0007669"/>
    <property type="project" value="UniProtKB-SubCell"/>
</dbReference>
<dbReference type="SUPFAM" id="SSF103088">
    <property type="entry name" value="OmpA-like"/>
    <property type="match status" value="1"/>
</dbReference>
<feature type="domain" description="OmpA-like" evidence="9">
    <location>
        <begin position="127"/>
        <end position="222"/>
    </location>
</feature>
<organism evidence="11 12">
    <name type="scientific">Ruficoccus amylovorans</name>
    <dbReference type="NCBI Taxonomy" id="1804625"/>
    <lineage>
        <taxon>Bacteria</taxon>
        <taxon>Pseudomonadati</taxon>
        <taxon>Verrucomicrobiota</taxon>
        <taxon>Opitutia</taxon>
        <taxon>Puniceicoccales</taxon>
        <taxon>Cerasicoccaceae</taxon>
        <taxon>Ruficoccus</taxon>
    </lineage>
</organism>
<evidence type="ECO:0000259" key="9">
    <source>
        <dbReference type="Pfam" id="PF00691"/>
    </source>
</evidence>
<proteinExistence type="inferred from homology"/>
<dbReference type="InterPro" id="IPR050330">
    <property type="entry name" value="Bact_OuterMem_StrucFunc"/>
</dbReference>
<dbReference type="InterPro" id="IPR025713">
    <property type="entry name" value="MotB-like_N_dom"/>
</dbReference>
<dbReference type="RefSeq" id="WP_185675993.1">
    <property type="nucleotide sequence ID" value="NZ_JACHVB010000035.1"/>
</dbReference>
<gene>
    <name evidence="11" type="ORF">H5P28_12240</name>
</gene>
<feature type="transmembrane region" description="Helical" evidence="8">
    <location>
        <begin position="9"/>
        <end position="29"/>
    </location>
</feature>
<dbReference type="EMBL" id="JACHVB010000035">
    <property type="protein sequence ID" value="MBC2595028.1"/>
    <property type="molecule type" value="Genomic_DNA"/>
</dbReference>
<evidence type="ECO:0000256" key="5">
    <source>
        <dbReference type="ARBA" id="ARBA00022989"/>
    </source>
</evidence>
<keyword evidence="12" id="KW-1185">Reference proteome</keyword>
<keyword evidence="6 8" id="KW-0472">Membrane</keyword>
<feature type="compositionally biased region" description="Polar residues" evidence="7">
    <location>
        <begin position="224"/>
        <end position="234"/>
    </location>
</feature>
<keyword evidence="3" id="KW-1003">Cell membrane</keyword>
<evidence type="ECO:0000256" key="3">
    <source>
        <dbReference type="ARBA" id="ARBA00022475"/>
    </source>
</evidence>
<sequence length="243" mass="27683">MAKGGAWKVAYADFITAMMALFMVLWILGSEQDLLEHLQEYFRNPPSPFDRESGRSQIDLGDYDGRGQRMNEEAFFDRVDPAILKSIVRDFYRALEIDRELEKSPVEISLTDDGLRMKIFDREEVSLFKQGTDELTPWGTFLVQNLAWLLVRYNFSIVIDGHVVPADMKPGQEGYSVWELSADRANAIRRALDFYSGGDLKFSRVSGYGDSKLPADGNPDTRPQRISLSLSLNDNKPEKDNNK</sequence>
<feature type="domain" description="Motility protein B-like N-terminal" evidence="10">
    <location>
        <begin position="3"/>
        <end position="44"/>
    </location>
</feature>
<dbReference type="Pfam" id="PF00691">
    <property type="entry name" value="OmpA"/>
    <property type="match status" value="1"/>
</dbReference>
<name>A0A842HG74_9BACT</name>
<protein>
    <submittedName>
        <fullName evidence="11">OmpA family protein</fullName>
    </submittedName>
</protein>
<dbReference type="InterPro" id="IPR006665">
    <property type="entry name" value="OmpA-like"/>
</dbReference>
<evidence type="ECO:0000313" key="11">
    <source>
        <dbReference type="EMBL" id="MBC2595028.1"/>
    </source>
</evidence>
<evidence type="ECO:0000256" key="1">
    <source>
        <dbReference type="ARBA" id="ARBA00004162"/>
    </source>
</evidence>
<comment type="subcellular location">
    <subcellularLocation>
        <location evidence="1">Cell membrane</location>
        <topology evidence="1">Single-pass membrane protein</topology>
    </subcellularLocation>
</comment>
<evidence type="ECO:0000256" key="6">
    <source>
        <dbReference type="ARBA" id="ARBA00023136"/>
    </source>
</evidence>
<dbReference type="Pfam" id="PF13677">
    <property type="entry name" value="MotB_plug"/>
    <property type="match status" value="1"/>
</dbReference>
<dbReference type="InterPro" id="IPR036737">
    <property type="entry name" value="OmpA-like_sf"/>
</dbReference>
<comment type="similarity">
    <text evidence="2">Belongs to the MotB family.</text>
</comment>
<dbReference type="Proteomes" id="UP000546464">
    <property type="component" value="Unassembled WGS sequence"/>
</dbReference>
<feature type="region of interest" description="Disordered" evidence="7">
    <location>
        <begin position="211"/>
        <end position="243"/>
    </location>
</feature>
<keyword evidence="5 8" id="KW-1133">Transmembrane helix</keyword>